<gene>
    <name evidence="20" type="ORF">FJZ00_04225</name>
</gene>
<organism evidence="20 21">
    <name type="scientific">Candidatus Tanganyikabacteria bacterium</name>
    <dbReference type="NCBI Taxonomy" id="2961651"/>
    <lineage>
        <taxon>Bacteria</taxon>
        <taxon>Bacillati</taxon>
        <taxon>Candidatus Sericytochromatia</taxon>
        <taxon>Candidatus Tanganyikabacteria</taxon>
    </lineage>
</organism>
<keyword evidence="11" id="KW-0460">Magnesium</keyword>
<dbReference type="InterPro" id="IPR003805">
    <property type="entry name" value="CobS"/>
</dbReference>
<dbReference type="GO" id="GO:0009236">
    <property type="term" value="P:cobalamin biosynthetic process"/>
    <property type="evidence" value="ECO:0007669"/>
    <property type="project" value="UniProtKB-KW"/>
</dbReference>
<feature type="non-terminal residue" evidence="20">
    <location>
        <position position="1"/>
    </location>
</feature>
<dbReference type="PANTHER" id="PTHR34148">
    <property type="entry name" value="ADENOSYLCOBINAMIDE-GDP RIBAZOLETRANSFERASE"/>
    <property type="match status" value="1"/>
</dbReference>
<evidence type="ECO:0000256" key="4">
    <source>
        <dbReference type="ARBA" id="ARBA00010561"/>
    </source>
</evidence>
<evidence type="ECO:0000256" key="2">
    <source>
        <dbReference type="ARBA" id="ARBA00004651"/>
    </source>
</evidence>
<comment type="pathway">
    <text evidence="3">Cofactor biosynthesis; adenosylcobalamin biosynthesis; adenosylcobalamin from cob(II)yrinate a,c-diamide: step 7/7.</text>
</comment>
<comment type="function">
    <text evidence="14">Joins adenosylcobinamide-GDP and alpha-ribazole to generate adenosylcobalamin (Ado-cobalamin). Also synthesizes adenosylcobalamin 5'-phosphate from adenosylcobinamide-GDP and alpha-ribazole 5'-phosphate.</text>
</comment>
<evidence type="ECO:0000256" key="1">
    <source>
        <dbReference type="ARBA" id="ARBA00001946"/>
    </source>
</evidence>
<dbReference type="PANTHER" id="PTHR34148:SF1">
    <property type="entry name" value="ADENOSYLCOBINAMIDE-GDP RIBAZOLETRANSFERASE"/>
    <property type="match status" value="1"/>
</dbReference>
<dbReference type="GO" id="GO:0008818">
    <property type="term" value="F:cobalamin 5'-phosphate synthase activity"/>
    <property type="evidence" value="ECO:0007669"/>
    <property type="project" value="InterPro"/>
</dbReference>
<evidence type="ECO:0000313" key="21">
    <source>
        <dbReference type="Proteomes" id="UP000703893"/>
    </source>
</evidence>
<dbReference type="GO" id="GO:0005886">
    <property type="term" value="C:plasma membrane"/>
    <property type="evidence" value="ECO:0007669"/>
    <property type="project" value="UniProtKB-SubCell"/>
</dbReference>
<dbReference type="AlphaFoldDB" id="A0A937X4W6"/>
<evidence type="ECO:0000256" key="3">
    <source>
        <dbReference type="ARBA" id="ARBA00004663"/>
    </source>
</evidence>
<comment type="cofactor">
    <cofactor evidence="1">
        <name>Mg(2+)</name>
        <dbReference type="ChEBI" id="CHEBI:18420"/>
    </cofactor>
</comment>
<feature type="transmembrane region" description="Helical" evidence="19">
    <location>
        <begin position="211"/>
        <end position="235"/>
    </location>
</feature>
<evidence type="ECO:0000256" key="14">
    <source>
        <dbReference type="ARBA" id="ARBA00025228"/>
    </source>
</evidence>
<dbReference type="EC" id="2.7.8.26" evidence="5"/>
<dbReference type="EMBL" id="VGJX01000184">
    <property type="protein sequence ID" value="MBM3274332.1"/>
    <property type="molecule type" value="Genomic_DNA"/>
</dbReference>
<comment type="subcellular location">
    <subcellularLocation>
        <location evidence="2">Cell membrane</location>
        <topology evidence="2">Multi-pass membrane protein</topology>
    </subcellularLocation>
</comment>
<keyword evidence="9" id="KW-0808">Transferase</keyword>
<dbReference type="HAMAP" id="MF_00719">
    <property type="entry name" value="CobS"/>
    <property type="match status" value="1"/>
</dbReference>
<evidence type="ECO:0000256" key="8">
    <source>
        <dbReference type="ARBA" id="ARBA00022573"/>
    </source>
</evidence>
<keyword evidence="13 19" id="KW-0472">Membrane</keyword>
<evidence type="ECO:0000256" key="15">
    <source>
        <dbReference type="ARBA" id="ARBA00032605"/>
    </source>
</evidence>
<reference evidence="20 21" key="1">
    <citation type="submission" date="2019-03" db="EMBL/GenBank/DDBJ databases">
        <title>Lake Tanganyika Metagenome-Assembled Genomes (MAGs).</title>
        <authorList>
            <person name="Tran P."/>
        </authorList>
    </citation>
    <scope>NUCLEOTIDE SEQUENCE [LARGE SCALE GENOMIC DNA]</scope>
    <source>
        <strain evidence="20">K_DeepCast_65m_m2_236</strain>
    </source>
</reference>
<evidence type="ECO:0000256" key="10">
    <source>
        <dbReference type="ARBA" id="ARBA00022692"/>
    </source>
</evidence>
<sequence length="267" mass="26629">LDLSRATAHFPLVGAAVGLFIGICFVLAGQLFPPMLAATLAATAGVLLTGAFHEDALGDVADGFGGGFTVERKLAIMKDSRQGTYGVLAIVLAMLVRIQAIALLPAAVAIQVLVATHALSRVGPVFLLRLLPTVRPEGIGASAAGLSWREPLAAASFGLGAGALSLLAAGPSGPAVNQLAAAAIATIRGHAPSVAVSVASGPLAFPPSLWLPAWVTALLLATAAAAAGTLLVGYLARSQIGGITGDVLGTCQQVCELLALLAIVLLV</sequence>
<proteinExistence type="inferred from homology"/>
<name>A0A937X4W6_9BACT</name>
<evidence type="ECO:0000256" key="12">
    <source>
        <dbReference type="ARBA" id="ARBA00022989"/>
    </source>
</evidence>
<protein>
    <recommendedName>
        <fullName evidence="6">Adenosylcobinamide-GDP ribazoletransferase</fullName>
        <ecNumber evidence="5">2.7.8.26</ecNumber>
    </recommendedName>
    <alternativeName>
        <fullName evidence="16">Cobalamin synthase</fullName>
    </alternativeName>
    <alternativeName>
        <fullName evidence="15">Cobalamin-5'-phosphate synthase</fullName>
    </alternativeName>
</protein>
<evidence type="ECO:0000313" key="20">
    <source>
        <dbReference type="EMBL" id="MBM3274332.1"/>
    </source>
</evidence>
<evidence type="ECO:0000256" key="13">
    <source>
        <dbReference type="ARBA" id="ARBA00023136"/>
    </source>
</evidence>
<evidence type="ECO:0000256" key="11">
    <source>
        <dbReference type="ARBA" id="ARBA00022842"/>
    </source>
</evidence>
<dbReference type="GO" id="GO:0051073">
    <property type="term" value="F:adenosylcobinamide-GDP ribazoletransferase activity"/>
    <property type="evidence" value="ECO:0007669"/>
    <property type="project" value="UniProtKB-EC"/>
</dbReference>
<comment type="catalytic activity">
    <reaction evidence="18">
        <text>alpha-ribazole 5'-phosphate + adenosylcob(III)inamide-GDP = adenosylcob(III)alamin 5'-phosphate + GMP + H(+)</text>
        <dbReference type="Rhea" id="RHEA:23560"/>
        <dbReference type="ChEBI" id="CHEBI:15378"/>
        <dbReference type="ChEBI" id="CHEBI:57918"/>
        <dbReference type="ChEBI" id="CHEBI:58115"/>
        <dbReference type="ChEBI" id="CHEBI:60487"/>
        <dbReference type="ChEBI" id="CHEBI:60493"/>
        <dbReference type="EC" id="2.7.8.26"/>
    </reaction>
</comment>
<evidence type="ECO:0000256" key="7">
    <source>
        <dbReference type="ARBA" id="ARBA00022475"/>
    </source>
</evidence>
<evidence type="ECO:0000256" key="18">
    <source>
        <dbReference type="ARBA" id="ARBA00049504"/>
    </source>
</evidence>
<keyword evidence="12 19" id="KW-1133">Transmembrane helix</keyword>
<dbReference type="Proteomes" id="UP000703893">
    <property type="component" value="Unassembled WGS sequence"/>
</dbReference>
<feature type="transmembrane region" description="Helical" evidence="19">
    <location>
        <begin position="83"/>
        <end position="102"/>
    </location>
</feature>
<keyword evidence="10 19" id="KW-0812">Transmembrane</keyword>
<dbReference type="Pfam" id="PF02654">
    <property type="entry name" value="CobS"/>
    <property type="match status" value="1"/>
</dbReference>
<evidence type="ECO:0000256" key="5">
    <source>
        <dbReference type="ARBA" id="ARBA00013200"/>
    </source>
</evidence>
<evidence type="ECO:0000256" key="19">
    <source>
        <dbReference type="SAM" id="Phobius"/>
    </source>
</evidence>
<comment type="caution">
    <text evidence="20">The sequence shown here is derived from an EMBL/GenBank/DDBJ whole genome shotgun (WGS) entry which is preliminary data.</text>
</comment>
<feature type="transmembrane region" description="Helical" evidence="19">
    <location>
        <begin position="12"/>
        <end position="32"/>
    </location>
</feature>
<accession>A0A937X4W6</accession>
<comment type="similarity">
    <text evidence="4">Belongs to the CobS family.</text>
</comment>
<evidence type="ECO:0000256" key="17">
    <source>
        <dbReference type="ARBA" id="ARBA00048623"/>
    </source>
</evidence>
<comment type="catalytic activity">
    <reaction evidence="17">
        <text>alpha-ribazole + adenosylcob(III)inamide-GDP = adenosylcob(III)alamin + GMP + H(+)</text>
        <dbReference type="Rhea" id="RHEA:16049"/>
        <dbReference type="ChEBI" id="CHEBI:10329"/>
        <dbReference type="ChEBI" id="CHEBI:15378"/>
        <dbReference type="ChEBI" id="CHEBI:18408"/>
        <dbReference type="ChEBI" id="CHEBI:58115"/>
        <dbReference type="ChEBI" id="CHEBI:60487"/>
        <dbReference type="EC" id="2.7.8.26"/>
    </reaction>
</comment>
<evidence type="ECO:0000256" key="16">
    <source>
        <dbReference type="ARBA" id="ARBA00032853"/>
    </source>
</evidence>
<evidence type="ECO:0000256" key="9">
    <source>
        <dbReference type="ARBA" id="ARBA00022679"/>
    </source>
</evidence>
<evidence type="ECO:0000256" key="6">
    <source>
        <dbReference type="ARBA" id="ARBA00015850"/>
    </source>
</evidence>
<keyword evidence="8" id="KW-0169">Cobalamin biosynthesis</keyword>
<keyword evidence="7" id="KW-1003">Cell membrane</keyword>